<evidence type="ECO:0000256" key="2">
    <source>
        <dbReference type="ARBA" id="ARBA00022490"/>
    </source>
</evidence>
<dbReference type="Proteomes" id="UP000054408">
    <property type="component" value="Unassembled WGS sequence"/>
</dbReference>
<evidence type="ECO:0000259" key="6">
    <source>
        <dbReference type="Pfam" id="PF24492"/>
    </source>
</evidence>
<reference evidence="7 8" key="1">
    <citation type="submission" date="2010-05" db="EMBL/GenBank/DDBJ databases">
        <title>The Genome Sequence of Thecamonas trahens ATCC 50062.</title>
        <authorList>
            <consortium name="The Broad Institute Genome Sequencing Platform"/>
            <person name="Russ C."/>
            <person name="Cuomo C."/>
            <person name="Shea T."/>
            <person name="Young S.K."/>
            <person name="Zeng Q."/>
            <person name="Koehrsen M."/>
            <person name="Haas B."/>
            <person name="Borodovsky M."/>
            <person name="Guigo R."/>
            <person name="Alvarado L."/>
            <person name="Berlin A."/>
            <person name="Bochicchio J."/>
            <person name="Borenstein D."/>
            <person name="Chapman S."/>
            <person name="Chen Z."/>
            <person name="Freedman E."/>
            <person name="Gellesch M."/>
            <person name="Goldberg J."/>
            <person name="Griggs A."/>
            <person name="Gujja S."/>
            <person name="Heilman E."/>
            <person name="Heiman D."/>
            <person name="Hepburn T."/>
            <person name="Howarth C."/>
            <person name="Jen D."/>
            <person name="Larson L."/>
            <person name="Mehta T."/>
            <person name="Park D."/>
            <person name="Pearson M."/>
            <person name="Roberts A."/>
            <person name="Saif S."/>
            <person name="Shenoy N."/>
            <person name="Sisk P."/>
            <person name="Stolte C."/>
            <person name="Sykes S."/>
            <person name="Thomson T."/>
            <person name="Walk T."/>
            <person name="White J."/>
            <person name="Yandava C."/>
            <person name="Burger G."/>
            <person name="Gray M.W."/>
            <person name="Holland P.W.H."/>
            <person name="King N."/>
            <person name="Lang F.B.F."/>
            <person name="Roger A.J."/>
            <person name="Ruiz-Trillo I."/>
            <person name="Lander E."/>
            <person name="Nusbaum C."/>
        </authorList>
    </citation>
    <scope>NUCLEOTIDE SEQUENCE [LARGE SCALE GENOMIC DNA]</scope>
    <source>
        <strain evidence="7 8">ATCC 50062</strain>
    </source>
</reference>
<dbReference type="PANTHER" id="PTHR23346">
    <property type="entry name" value="TRANSLATIONAL ACTIVATOR GCN1-RELATED"/>
    <property type="match status" value="1"/>
</dbReference>
<feature type="domain" description="Proteasome adapter and scaffold protein ECM29 HEAT-repeat" evidence="6">
    <location>
        <begin position="1227"/>
        <end position="1388"/>
    </location>
</feature>
<comment type="subcellular location">
    <subcellularLocation>
        <location evidence="1">Cytoplasm</location>
    </subcellularLocation>
</comment>
<dbReference type="GeneID" id="25568291"/>
<dbReference type="InterPro" id="IPR011989">
    <property type="entry name" value="ARM-like"/>
</dbReference>
<sequence>MSSGSSNDDGAQEVAILDKVLLRLAMADNAEAAAPILATFLVPALQLLAAPQAAVKKKVVALVGHINSRFPSSPAVFPLMSLVDQYIDASVPPLVKNLTLVYLNKALAPVALVHALVSPAIPANHRNAILHIMAPHLACAAPQPEALPPAGALEAVVDFGHDLLLFRPQDIESQTAQRETGAPLPEPPPGLSRMRCKRLASLKPANPSHLSACQASILSYALDVAAADAGWLQAVFPMALVAAHSANPTARDLASHAMRSHFPPSTFSPTSVVTLDRLCAYVAGDSSERVRPASIDLALAALTHLANAPDAALAAPRLFDTLRSALLSPQARMTAAGKALFQALFRTAEPERLVPLARALLDMLLPSIAGTGLGSFGYVAVGRCARIVPSLVGPNLRVLASFFDAAESGSASDRAAVKEALTDLMGAFDPLPESAQGPVFDVLEKYAASGAVQARLMALFYVMHLFPFAHLPSRLLCARLASDTNLAVANEAERGLRPYINMGAGVVPDTSVAYPDFGATAAHFALHGAASPESLVHGFGFCAAAYNAWRKNDANGSLPPDAQPLVALLVEALGRFGEARPALQAQAVSVLAGMADAWARPETVELVPASAVLPLCAAAKAGVREDAARVLAALAPVADPGAVLGPLLEGLVPEASEEAKHGRLVAAAGAAAALLRVQASGLAATSEPLLQVTALAELAAEWLAAGGKNVSPLVGAALCRTLGELGSLMPLPLSGGAAAREATVGQLLALVPQGTAATSSSGSSLAAAMHGAALRALGQVCVGEPHAAYESAVIDACFTLGRVKAVGLQLGAAHTMACVLLGSDTSALDAGAWTVVREKSEAETSFVVDLLKRILVDGVGSGHSFLRQAATLWLVQCCESASRLADNAGARTVLASHIVDVQAAFEYALTDRDLFTQEAASTGLSLTYQLSTETSTQERLLAGLVKTLSTGAGNATTKMAVQAGEPLFQAEALGLTPDGGSLATYQEICSLATDVGQPELIYKFMGLARSNALWTSRTGAASGFAALAESETARAALVDLVPALAPKLFRYRFDPDERVQASMARIWKALVGVVAEARSESSVQTERMIVAEQFDEVLSSALEGIGQRAWRVREASVLALGALLETSPPLTTVQARLEEMWTMAFRALDDIKESVRLAALKACSSLGKVTLQFCSPEAAAEASGACPALDIMMPFLLEKGLVSDAKPVQAFSLSLIVRIVKKARELLKPHLPALVGTLLRAMSTLEPQEFNYVTLNKDRYNLTTEQVEGARLAMAKASPISRTLEAAVGFADAPTLERLVPELVGVITRGVGLPTKVGAAKLVMDLVEMLATEVTPYCKRLMKALMRALHDSSPGMRAANAMALGFCARHAKTKTLARTLGQLVDEYMAATPDSEVQGTVGMVLMQMSKAAPGRLKTFGADVLPVCLVAMHNGREETAKLFRAVWEENTSGNTGGVRLYADELVALVTRALVADQWPLRKQAAASLSFMATAAPTALAGVECGAEGVLAALEAGLAGRLWDGKEALVEAYVDVALLLAKADRAALAAAPAVVDGVLEQAVKRKAVYRYAVTKIVVKAVRYYATAVDARTGLAIHAAVVAALSEMAFTSFEDVDKPGSKPRFLATQAEVLHALGASYPLAAEAQEPEPTAELVASLAAVVAGNPWIVRNAALGALAKIIERGAGCLATASGAVAAANEAAIAALDEAQFKSVREAGLALATILVDALPRLGAAGEPVREPLEAALRRREQDAEVAIARGAKQVRQALQTQG</sequence>
<dbReference type="Pfam" id="PF24492">
    <property type="entry name" value="HEAT_ECM29"/>
    <property type="match status" value="1"/>
</dbReference>
<protein>
    <submittedName>
        <fullName evidence="7">Uncharacterized protein</fullName>
    </submittedName>
</protein>
<accession>A0A0L0DPC9</accession>
<dbReference type="RefSeq" id="XP_013753980.1">
    <property type="nucleotide sequence ID" value="XM_013898526.1"/>
</dbReference>
<keyword evidence="4" id="KW-0647">Proteasome</keyword>
<dbReference type="STRING" id="461836.A0A0L0DPC9"/>
<dbReference type="eggNOG" id="KOG0915">
    <property type="taxonomic scope" value="Eukaryota"/>
</dbReference>
<dbReference type="Pfam" id="PF13001">
    <property type="entry name" value="ECM29_N"/>
    <property type="match status" value="1"/>
</dbReference>
<dbReference type="GO" id="GO:0043248">
    <property type="term" value="P:proteasome assembly"/>
    <property type="evidence" value="ECO:0007669"/>
    <property type="project" value="InterPro"/>
</dbReference>
<dbReference type="InterPro" id="IPR024372">
    <property type="entry name" value="Ecm29_N"/>
</dbReference>
<dbReference type="EMBL" id="GL349486">
    <property type="protein sequence ID" value="KNC54159.1"/>
    <property type="molecule type" value="Genomic_DNA"/>
</dbReference>
<dbReference type="GO" id="GO:0005737">
    <property type="term" value="C:cytoplasm"/>
    <property type="evidence" value="ECO:0007669"/>
    <property type="project" value="UniProtKB-SubCell"/>
</dbReference>
<dbReference type="InterPro" id="IPR055443">
    <property type="entry name" value="HEAT_ECM29"/>
</dbReference>
<proteinExistence type="predicted"/>
<evidence type="ECO:0000313" key="7">
    <source>
        <dbReference type="EMBL" id="KNC54159.1"/>
    </source>
</evidence>
<keyword evidence="3" id="KW-0677">Repeat</keyword>
<evidence type="ECO:0000256" key="3">
    <source>
        <dbReference type="ARBA" id="ARBA00022737"/>
    </source>
</evidence>
<dbReference type="OMA" id="ASMARIW"/>
<gene>
    <name evidence="7" type="ORF">AMSG_09939</name>
</gene>
<dbReference type="OrthoDB" id="16066at2759"/>
<keyword evidence="2" id="KW-0963">Cytoplasm</keyword>
<dbReference type="InterPro" id="IPR016024">
    <property type="entry name" value="ARM-type_fold"/>
</dbReference>
<organism evidence="7 8">
    <name type="scientific">Thecamonas trahens ATCC 50062</name>
    <dbReference type="NCBI Taxonomy" id="461836"/>
    <lineage>
        <taxon>Eukaryota</taxon>
        <taxon>Apusozoa</taxon>
        <taxon>Apusomonadida</taxon>
        <taxon>Apusomonadidae</taxon>
        <taxon>Thecamonas</taxon>
    </lineage>
</organism>
<dbReference type="GO" id="GO:0000502">
    <property type="term" value="C:proteasome complex"/>
    <property type="evidence" value="ECO:0007669"/>
    <property type="project" value="UniProtKB-KW"/>
</dbReference>
<evidence type="ECO:0000313" key="8">
    <source>
        <dbReference type="Proteomes" id="UP000054408"/>
    </source>
</evidence>
<name>A0A0L0DPC9_THETB</name>
<dbReference type="SUPFAM" id="SSF48371">
    <property type="entry name" value="ARM repeat"/>
    <property type="match status" value="3"/>
</dbReference>
<evidence type="ECO:0000256" key="4">
    <source>
        <dbReference type="ARBA" id="ARBA00022942"/>
    </source>
</evidence>
<evidence type="ECO:0000259" key="5">
    <source>
        <dbReference type="Pfam" id="PF13001"/>
    </source>
</evidence>
<dbReference type="GO" id="GO:0036503">
    <property type="term" value="P:ERAD pathway"/>
    <property type="evidence" value="ECO:0007669"/>
    <property type="project" value="TreeGrafter"/>
</dbReference>
<evidence type="ECO:0000256" key="1">
    <source>
        <dbReference type="ARBA" id="ARBA00004496"/>
    </source>
</evidence>
<dbReference type="GO" id="GO:0060090">
    <property type="term" value="F:molecular adaptor activity"/>
    <property type="evidence" value="ECO:0007669"/>
    <property type="project" value="InterPro"/>
</dbReference>
<feature type="domain" description="Proteasome component Ecm29 N-terminal" evidence="5">
    <location>
        <begin position="17"/>
        <end position="477"/>
    </location>
</feature>
<dbReference type="PANTHER" id="PTHR23346:SF19">
    <property type="entry name" value="PROTEASOME ADAPTER AND SCAFFOLD PROTEIN ECM29"/>
    <property type="match status" value="1"/>
</dbReference>
<keyword evidence="8" id="KW-1185">Reference proteome</keyword>
<dbReference type="Gene3D" id="1.25.10.10">
    <property type="entry name" value="Leucine-rich Repeat Variant"/>
    <property type="match status" value="3"/>
</dbReference>
<dbReference type="GO" id="GO:0005634">
    <property type="term" value="C:nucleus"/>
    <property type="evidence" value="ECO:0007669"/>
    <property type="project" value="TreeGrafter"/>
</dbReference>